<dbReference type="InterPro" id="IPR037124">
    <property type="entry name" value="Chaperonin_GroES_sf"/>
</dbReference>
<gene>
    <name evidence="3" type="ORF">UFOPK2958_00041</name>
</gene>
<dbReference type="InterPro" id="IPR011032">
    <property type="entry name" value="GroES-like_sf"/>
</dbReference>
<dbReference type="InterPro" id="IPR020818">
    <property type="entry name" value="Chaperonin_GroES"/>
</dbReference>
<dbReference type="GO" id="GO:0046872">
    <property type="term" value="F:metal ion binding"/>
    <property type="evidence" value="ECO:0007669"/>
    <property type="project" value="TreeGrafter"/>
</dbReference>
<dbReference type="GO" id="GO:0051082">
    <property type="term" value="F:unfolded protein binding"/>
    <property type="evidence" value="ECO:0007669"/>
    <property type="project" value="TreeGrafter"/>
</dbReference>
<dbReference type="Gene3D" id="2.30.33.40">
    <property type="entry name" value="GroES chaperonin"/>
    <property type="match status" value="1"/>
</dbReference>
<comment type="similarity">
    <text evidence="1">Belongs to the GroES chaperonin family.</text>
</comment>
<keyword evidence="2" id="KW-0143">Chaperone</keyword>
<dbReference type="GO" id="GO:0005524">
    <property type="term" value="F:ATP binding"/>
    <property type="evidence" value="ECO:0007669"/>
    <property type="project" value="InterPro"/>
</dbReference>
<evidence type="ECO:0000256" key="2">
    <source>
        <dbReference type="ARBA" id="ARBA00023186"/>
    </source>
</evidence>
<dbReference type="AlphaFoldDB" id="A0A6J6VLB6"/>
<dbReference type="GO" id="GO:0051087">
    <property type="term" value="F:protein-folding chaperone binding"/>
    <property type="evidence" value="ECO:0007669"/>
    <property type="project" value="TreeGrafter"/>
</dbReference>
<dbReference type="CDD" id="cd00320">
    <property type="entry name" value="cpn10"/>
    <property type="match status" value="1"/>
</dbReference>
<dbReference type="PRINTS" id="PR00297">
    <property type="entry name" value="CHAPERONIN10"/>
</dbReference>
<dbReference type="EMBL" id="CAFAAB010000002">
    <property type="protein sequence ID" value="CAB4773271.1"/>
    <property type="molecule type" value="Genomic_DNA"/>
</dbReference>
<dbReference type="SUPFAM" id="SSF50129">
    <property type="entry name" value="GroES-like"/>
    <property type="match status" value="1"/>
</dbReference>
<dbReference type="GO" id="GO:0044183">
    <property type="term" value="F:protein folding chaperone"/>
    <property type="evidence" value="ECO:0007669"/>
    <property type="project" value="InterPro"/>
</dbReference>
<evidence type="ECO:0000313" key="3">
    <source>
        <dbReference type="EMBL" id="CAB4773271.1"/>
    </source>
</evidence>
<dbReference type="SMART" id="SM00883">
    <property type="entry name" value="Cpn10"/>
    <property type="match status" value="1"/>
</dbReference>
<proteinExistence type="inferred from homology"/>
<dbReference type="Pfam" id="PF00166">
    <property type="entry name" value="Cpn10"/>
    <property type="match status" value="1"/>
</dbReference>
<organism evidence="3">
    <name type="scientific">freshwater metagenome</name>
    <dbReference type="NCBI Taxonomy" id="449393"/>
    <lineage>
        <taxon>unclassified sequences</taxon>
        <taxon>metagenomes</taxon>
        <taxon>ecological metagenomes</taxon>
    </lineage>
</organism>
<sequence>MTTETPALSKISVLFDRVLVAVDDDGERRSRAGILIPATAQVAKRLVWARVKAVGPHVRSVRVGDRVLFGSEERYEVDIEGEDFILLRERDLHVVMKDELTQETGMYL</sequence>
<evidence type="ECO:0000256" key="1">
    <source>
        <dbReference type="ARBA" id="ARBA00006975"/>
    </source>
</evidence>
<dbReference type="PANTHER" id="PTHR10772:SF58">
    <property type="entry name" value="CO-CHAPERONIN GROES"/>
    <property type="match status" value="1"/>
</dbReference>
<accession>A0A6J6VLB6</accession>
<protein>
    <submittedName>
        <fullName evidence="3">Unannotated protein</fullName>
    </submittedName>
</protein>
<name>A0A6J6VLB6_9ZZZZ</name>
<reference evidence="3" key="1">
    <citation type="submission" date="2020-05" db="EMBL/GenBank/DDBJ databases">
        <authorList>
            <person name="Chiriac C."/>
            <person name="Salcher M."/>
            <person name="Ghai R."/>
            <person name="Kavagutti S V."/>
        </authorList>
    </citation>
    <scope>NUCLEOTIDE SEQUENCE</scope>
</reference>
<dbReference type="PANTHER" id="PTHR10772">
    <property type="entry name" value="10 KDA HEAT SHOCK PROTEIN"/>
    <property type="match status" value="1"/>
</dbReference>